<name>A0A378RNE6_MYROD</name>
<sequence length="405" mass="45085">MGQVNGSRTIRLRERIKSVRIQATGTQFQNNTPSTITLKAVANNFEAISYAWYKGTGTTVVGTNQNFVIANNQIQTVETYRVVIKNNQNQEYEDSISISKVIDGPQGRPGQLPIQREWVAGDVYRNNEEVVDYVYHRATDSWWKLKPGYNNVTAQINPTNEFIRLNSMEQLAVNLLIAENANIAGFVFKDQKMVSQSPSPLNPNLTLDGVNGQLKALAGQIGEFQINEGLEYNKQGFKFIDSQLRAYQKFFRFDRDGLKLINDDWYTGAFCAELSNGSLVCVSGNNHNVKYEVSTGGVDYYLKIFGEGKFRDETYKAALWLQAVSQAVDAILIEKGMISLKKGGIRVHDVSSKWIAGGGYALWADKGDINLIEGDYCANGMVGKTGVLNIGGFRIQVEKGIIVGW</sequence>
<dbReference type="RefSeq" id="WP_115091488.1">
    <property type="nucleotide sequence ID" value="NZ_CP068107.1"/>
</dbReference>
<proteinExistence type="predicted"/>
<dbReference type="EMBL" id="UGQL01000001">
    <property type="protein sequence ID" value="STZ28573.1"/>
    <property type="molecule type" value="Genomic_DNA"/>
</dbReference>
<dbReference type="Proteomes" id="UP000255024">
    <property type="component" value="Unassembled WGS sequence"/>
</dbReference>
<gene>
    <name evidence="1" type="ORF">NCTC11179_02124</name>
</gene>
<evidence type="ECO:0000313" key="1">
    <source>
        <dbReference type="EMBL" id="STZ28573.1"/>
    </source>
</evidence>
<protein>
    <submittedName>
        <fullName evidence="1">Uncharacterized protein</fullName>
    </submittedName>
</protein>
<keyword evidence="2" id="KW-1185">Reference proteome</keyword>
<organism evidence="1 2">
    <name type="scientific">Myroides odoratus</name>
    <name type="common">Flavobacterium odoratum</name>
    <dbReference type="NCBI Taxonomy" id="256"/>
    <lineage>
        <taxon>Bacteria</taxon>
        <taxon>Pseudomonadati</taxon>
        <taxon>Bacteroidota</taxon>
        <taxon>Flavobacteriia</taxon>
        <taxon>Flavobacteriales</taxon>
        <taxon>Flavobacteriaceae</taxon>
        <taxon>Myroides</taxon>
    </lineage>
</organism>
<reference evidence="1 2" key="1">
    <citation type="submission" date="2018-06" db="EMBL/GenBank/DDBJ databases">
        <authorList>
            <consortium name="Pathogen Informatics"/>
            <person name="Doyle S."/>
        </authorList>
    </citation>
    <scope>NUCLEOTIDE SEQUENCE [LARGE SCALE GENOMIC DNA]</scope>
    <source>
        <strain evidence="1 2">NCTC11179</strain>
    </source>
</reference>
<accession>A0A378RNE6</accession>
<evidence type="ECO:0000313" key="2">
    <source>
        <dbReference type="Proteomes" id="UP000255024"/>
    </source>
</evidence>
<dbReference type="AlphaFoldDB" id="A0A378RNE6"/>